<accession>A0A261R0R2</accession>
<organism evidence="1 2">
    <name type="scientific">Bordetella genomosp. 7</name>
    <dbReference type="NCBI Taxonomy" id="1416805"/>
    <lineage>
        <taxon>Bacteria</taxon>
        <taxon>Pseudomonadati</taxon>
        <taxon>Pseudomonadota</taxon>
        <taxon>Betaproteobacteria</taxon>
        <taxon>Burkholderiales</taxon>
        <taxon>Alcaligenaceae</taxon>
        <taxon>Bordetella</taxon>
    </lineage>
</organism>
<keyword evidence="2" id="KW-1185">Reference proteome</keyword>
<evidence type="ECO:0008006" key="3">
    <source>
        <dbReference type="Google" id="ProtNLM"/>
    </source>
</evidence>
<gene>
    <name evidence="1" type="ORF">CAL19_13465</name>
</gene>
<evidence type="ECO:0000313" key="2">
    <source>
        <dbReference type="Proteomes" id="UP000216947"/>
    </source>
</evidence>
<sequence length="144" mass="16004">MATLNFIQDPETPELWTAANVEAGPGRPPIHVMVQTDGDEPGPDASRAVRGLLASLDEQVLAAADFLLDHYQPEAWLKRGIDPSRWLRAEDAEAMAGCATLRAIWLFDESAEDYELWFTVPWDDRHTYDVEFDSGQPVGCSVSD</sequence>
<dbReference type="RefSeq" id="WP_094797180.1">
    <property type="nucleotide sequence ID" value="NZ_NEVK01000006.1"/>
</dbReference>
<dbReference type="AlphaFoldDB" id="A0A261R0R2"/>
<protein>
    <recommendedName>
        <fullName evidence="3">DUF2262 domain-containing protein</fullName>
    </recommendedName>
</protein>
<evidence type="ECO:0000313" key="1">
    <source>
        <dbReference type="EMBL" id="OZI18317.1"/>
    </source>
</evidence>
<dbReference type="EMBL" id="NEVK01000006">
    <property type="protein sequence ID" value="OZI18317.1"/>
    <property type="molecule type" value="Genomic_DNA"/>
</dbReference>
<dbReference type="Proteomes" id="UP000216947">
    <property type="component" value="Unassembled WGS sequence"/>
</dbReference>
<name>A0A261R0R2_9BORD</name>
<proteinExistence type="predicted"/>
<reference evidence="2" key="1">
    <citation type="submission" date="2017-05" db="EMBL/GenBank/DDBJ databases">
        <title>Complete and WGS of Bordetella genogroups.</title>
        <authorList>
            <person name="Spilker T."/>
            <person name="Lipuma J."/>
        </authorList>
    </citation>
    <scope>NUCLEOTIDE SEQUENCE [LARGE SCALE GENOMIC DNA]</scope>
    <source>
        <strain evidence="2">AU18089</strain>
    </source>
</reference>
<comment type="caution">
    <text evidence="1">The sequence shown here is derived from an EMBL/GenBank/DDBJ whole genome shotgun (WGS) entry which is preliminary data.</text>
</comment>